<evidence type="ECO:0000313" key="5">
    <source>
        <dbReference type="EMBL" id="PIS09405.1"/>
    </source>
</evidence>
<dbReference type="Gene3D" id="3.90.550.10">
    <property type="entry name" value="Spore Coat Polysaccharide Biosynthesis Protein SpsA, Chain A"/>
    <property type="match status" value="1"/>
</dbReference>
<evidence type="ECO:0000256" key="2">
    <source>
        <dbReference type="ARBA" id="ARBA00022676"/>
    </source>
</evidence>
<accession>A0A2H0WA18</accession>
<dbReference type="Proteomes" id="UP000230093">
    <property type="component" value="Unassembled WGS sequence"/>
</dbReference>
<dbReference type="AlphaFoldDB" id="A0A2H0WA18"/>
<evidence type="ECO:0000256" key="1">
    <source>
        <dbReference type="ARBA" id="ARBA00006739"/>
    </source>
</evidence>
<dbReference type="InterPro" id="IPR001173">
    <property type="entry name" value="Glyco_trans_2-like"/>
</dbReference>
<feature type="domain" description="Glycosyltransferase 2-like" evidence="4">
    <location>
        <begin position="5"/>
        <end position="194"/>
    </location>
</feature>
<dbReference type="EMBL" id="PEZT01000010">
    <property type="protein sequence ID" value="PIS09405.1"/>
    <property type="molecule type" value="Genomic_DNA"/>
</dbReference>
<dbReference type="GO" id="GO:0016757">
    <property type="term" value="F:glycosyltransferase activity"/>
    <property type="evidence" value="ECO:0007669"/>
    <property type="project" value="UniProtKB-KW"/>
</dbReference>
<name>A0A2H0WA18_9BACT</name>
<dbReference type="Pfam" id="PF00535">
    <property type="entry name" value="Glycos_transf_2"/>
    <property type="match status" value="1"/>
</dbReference>
<organism evidence="5 6">
    <name type="scientific">Candidatus Beckwithbacteria bacterium CG10_big_fil_rev_8_21_14_0_10_34_10</name>
    <dbReference type="NCBI Taxonomy" id="1974495"/>
    <lineage>
        <taxon>Bacteria</taxon>
        <taxon>Candidatus Beckwithiibacteriota</taxon>
    </lineage>
</organism>
<keyword evidence="3 5" id="KW-0808">Transferase</keyword>
<dbReference type="SUPFAM" id="SSF53448">
    <property type="entry name" value="Nucleotide-diphospho-sugar transferases"/>
    <property type="match status" value="1"/>
</dbReference>
<comment type="caution">
    <text evidence="5">The sequence shown here is derived from an EMBL/GenBank/DDBJ whole genome shotgun (WGS) entry which is preliminary data.</text>
</comment>
<dbReference type="InterPro" id="IPR029044">
    <property type="entry name" value="Nucleotide-diphossugar_trans"/>
</dbReference>
<evidence type="ECO:0000256" key="3">
    <source>
        <dbReference type="ARBA" id="ARBA00022679"/>
    </source>
</evidence>
<evidence type="ECO:0000313" key="6">
    <source>
        <dbReference type="Proteomes" id="UP000230093"/>
    </source>
</evidence>
<keyword evidence="2" id="KW-0328">Glycosyltransferase</keyword>
<evidence type="ECO:0000259" key="4">
    <source>
        <dbReference type="Pfam" id="PF00535"/>
    </source>
</evidence>
<dbReference type="PANTHER" id="PTHR43179">
    <property type="entry name" value="RHAMNOSYLTRANSFERASE WBBL"/>
    <property type="match status" value="1"/>
</dbReference>
<sequence>MKIFIIILNYNGKKNTLECLGSLEKLEVGKIDLKTIVVDNASNDGSIKAIKKKFFQIKVIESKENLGFGAGNNAGIRYALKFKPDFLLLLNNDTLVDKNLLVDLIKGVKERDKIALVSPKIYFAKGFEFHKERYKEKERGKVIWYAGGRIDWKNILASHRGIDEVDIGRYNSFSKTDFSTGCCMLIRASCLEKIGLLNEKYFMYWEDIDFSLRAKKAGFEVFYDPNPFLWHKNASASGGAGNKTSVYYQTRNRLFFAFKYASLKAKLSVLKEGLKYLFKVKGNKYQQKAVKDFLALKFSKANL</sequence>
<comment type="similarity">
    <text evidence="1">Belongs to the glycosyltransferase 2 family.</text>
</comment>
<gene>
    <name evidence="5" type="ORF">COT75_01865</name>
</gene>
<dbReference type="CDD" id="cd04186">
    <property type="entry name" value="GT_2_like_c"/>
    <property type="match status" value="1"/>
</dbReference>
<reference evidence="6" key="1">
    <citation type="submission" date="2017-09" db="EMBL/GenBank/DDBJ databases">
        <title>Depth-based differentiation of microbial function through sediment-hosted aquifers and enrichment of novel symbionts in the deep terrestrial subsurface.</title>
        <authorList>
            <person name="Probst A.J."/>
            <person name="Ladd B."/>
            <person name="Jarett J.K."/>
            <person name="Geller-Mcgrath D.E."/>
            <person name="Sieber C.M.K."/>
            <person name="Emerson J.B."/>
            <person name="Anantharaman K."/>
            <person name="Thomas B.C."/>
            <person name="Malmstrom R."/>
            <person name="Stieglmeier M."/>
            <person name="Klingl A."/>
            <person name="Woyke T."/>
            <person name="Ryan C.M."/>
            <person name="Banfield J.F."/>
        </authorList>
    </citation>
    <scope>NUCLEOTIDE SEQUENCE [LARGE SCALE GENOMIC DNA]</scope>
</reference>
<proteinExistence type="inferred from homology"/>
<protein>
    <submittedName>
        <fullName evidence="5">Glycosyltransferase family 2 protein</fullName>
    </submittedName>
</protein>
<dbReference type="PANTHER" id="PTHR43179:SF12">
    <property type="entry name" value="GALACTOFURANOSYLTRANSFERASE GLFT2"/>
    <property type="match status" value="1"/>
</dbReference>